<organism evidence="4 5">
    <name type="scientific">Clostridium neuense</name>
    <dbReference type="NCBI Taxonomy" id="1728934"/>
    <lineage>
        <taxon>Bacteria</taxon>
        <taxon>Bacillati</taxon>
        <taxon>Bacillota</taxon>
        <taxon>Clostridia</taxon>
        <taxon>Eubacteriales</taxon>
        <taxon>Clostridiaceae</taxon>
        <taxon>Clostridium</taxon>
    </lineage>
</organism>
<keyword evidence="1 4" id="KW-0808">Transferase</keyword>
<dbReference type="RefSeq" id="WP_406787377.1">
    <property type="nucleotide sequence ID" value="NZ_JBJIAA010000007.1"/>
</dbReference>
<keyword evidence="2 4" id="KW-0012">Acyltransferase</keyword>
<evidence type="ECO:0000256" key="2">
    <source>
        <dbReference type="ARBA" id="ARBA00023315"/>
    </source>
</evidence>
<accession>A0ABW8TER2</accession>
<dbReference type="SUPFAM" id="SSF55729">
    <property type="entry name" value="Acyl-CoA N-acyltransferases (Nat)"/>
    <property type="match status" value="1"/>
</dbReference>
<proteinExistence type="predicted"/>
<dbReference type="PANTHER" id="PTHR43420">
    <property type="entry name" value="ACETYLTRANSFERASE"/>
    <property type="match status" value="1"/>
</dbReference>
<dbReference type="GO" id="GO:0016746">
    <property type="term" value="F:acyltransferase activity"/>
    <property type="evidence" value="ECO:0007669"/>
    <property type="project" value="UniProtKB-KW"/>
</dbReference>
<dbReference type="Pfam" id="PF00583">
    <property type="entry name" value="Acetyltransf_1"/>
    <property type="match status" value="1"/>
</dbReference>
<reference evidence="4 5" key="1">
    <citation type="submission" date="2024-11" db="EMBL/GenBank/DDBJ databases">
        <authorList>
            <person name="Heng Y.C."/>
            <person name="Lim A.C.H."/>
            <person name="Lee J.K.Y."/>
            <person name="Kittelmann S."/>
        </authorList>
    </citation>
    <scope>NUCLEOTIDE SEQUENCE [LARGE SCALE GENOMIC DNA]</scope>
    <source>
        <strain evidence="4 5">WILCCON 0114</strain>
    </source>
</reference>
<feature type="domain" description="N-acetyltransferase" evidence="3">
    <location>
        <begin position="2"/>
        <end position="168"/>
    </location>
</feature>
<dbReference type="EC" id="2.3.1.-" evidence="4"/>
<keyword evidence="5" id="KW-1185">Reference proteome</keyword>
<protein>
    <submittedName>
        <fullName evidence="4">GNAT family N-acetyltransferase</fullName>
        <ecNumber evidence="4">2.3.1.-</ecNumber>
    </submittedName>
</protein>
<dbReference type="Gene3D" id="3.40.630.30">
    <property type="match status" value="1"/>
</dbReference>
<sequence>MCEIRYANVHDANVLGEIHSSSWKAAYRGIIPDKVLDNITAEKREKYFKKALREAIEEDAIIFEGSKAAGFICIGKCRDKDKDISYGEICGLYLLPDYWHRGLGLKLINWGLVELEKRNYKKITLWVLEENLNARRFYEKVGFKFDGTVNEINIGKKLNEVRYVKKLISEDGEHL</sequence>
<name>A0ABW8TER2_9CLOT</name>
<dbReference type="CDD" id="cd04301">
    <property type="entry name" value="NAT_SF"/>
    <property type="match status" value="1"/>
</dbReference>
<evidence type="ECO:0000313" key="5">
    <source>
        <dbReference type="Proteomes" id="UP001623592"/>
    </source>
</evidence>
<dbReference type="InterPro" id="IPR050680">
    <property type="entry name" value="YpeA/RimI_acetyltransf"/>
</dbReference>
<gene>
    <name evidence="4" type="ORF">ACJDT4_09795</name>
</gene>
<dbReference type="PROSITE" id="PS51186">
    <property type="entry name" value="GNAT"/>
    <property type="match status" value="1"/>
</dbReference>
<dbReference type="Proteomes" id="UP001623592">
    <property type="component" value="Unassembled WGS sequence"/>
</dbReference>
<dbReference type="PANTHER" id="PTHR43420:SF12">
    <property type="entry name" value="N-ACETYLTRANSFERASE DOMAIN-CONTAINING PROTEIN"/>
    <property type="match status" value="1"/>
</dbReference>
<comment type="caution">
    <text evidence="4">The sequence shown here is derived from an EMBL/GenBank/DDBJ whole genome shotgun (WGS) entry which is preliminary data.</text>
</comment>
<evidence type="ECO:0000313" key="4">
    <source>
        <dbReference type="EMBL" id="MFL0250712.1"/>
    </source>
</evidence>
<dbReference type="EMBL" id="JBJIAA010000007">
    <property type="protein sequence ID" value="MFL0250712.1"/>
    <property type="molecule type" value="Genomic_DNA"/>
</dbReference>
<dbReference type="InterPro" id="IPR016181">
    <property type="entry name" value="Acyl_CoA_acyltransferase"/>
</dbReference>
<dbReference type="InterPro" id="IPR000182">
    <property type="entry name" value="GNAT_dom"/>
</dbReference>
<evidence type="ECO:0000259" key="3">
    <source>
        <dbReference type="PROSITE" id="PS51186"/>
    </source>
</evidence>
<evidence type="ECO:0000256" key="1">
    <source>
        <dbReference type="ARBA" id="ARBA00022679"/>
    </source>
</evidence>